<feature type="domain" description="DUF1539" evidence="2">
    <location>
        <begin position="151"/>
        <end position="274"/>
    </location>
</feature>
<keyword evidence="1" id="KW-0472">Membrane</keyword>
<keyword evidence="1" id="KW-1133">Transmembrane helix</keyword>
<reference evidence="4 5" key="1">
    <citation type="journal article" date="2005" name="Genome Res.">
        <title>The Chlamydophila abortus genome sequence reveals an array of variable proteins that contribute to interspecies variation.</title>
        <authorList>
            <person name="Thomson N.R."/>
            <person name="Yeats C."/>
            <person name="Bell K."/>
            <person name="Holden M.T.G."/>
            <person name="Bentley S.D."/>
            <person name="Livingstone M."/>
            <person name="Cerdeno-Tarraga A.M."/>
            <person name="Harris B."/>
            <person name="Doggett J."/>
            <person name="Ormond D."/>
            <person name="Mungal K."/>
            <person name="Clarke K."/>
            <person name="Feltwell T."/>
            <person name="Hance Z."/>
            <person name="Sanders M."/>
            <person name="Quail M.A."/>
            <person name="Price C."/>
            <person name="Parkhill J."/>
            <person name="Longbottom D."/>
        </authorList>
    </citation>
    <scope>NUCLEOTIDE SEQUENCE [LARGE SCALE GENOMIC DNA]</scope>
    <source>
        <strain evidence="5">DSM 27085 / S26/3</strain>
    </source>
</reference>
<dbReference type="InterPro" id="IPR011436">
    <property type="entry name" value="DUF1539"/>
</dbReference>
<dbReference type="EMBL" id="CR848038">
    <property type="protein sequence ID" value="CAH64217.1"/>
    <property type="molecule type" value="Genomic_DNA"/>
</dbReference>
<dbReference type="Pfam" id="PF07579">
    <property type="entry name" value="DUF1548"/>
    <property type="match status" value="1"/>
</dbReference>
<dbReference type="AlphaFoldDB" id="Q5L577"/>
<name>Q5L577_CHLAB</name>
<dbReference type="HOGENOM" id="CLU_632659_0_0_0"/>
<organism evidence="4 5">
    <name type="scientific">Chlamydia abortus (strain DSM 27085 / S26/3)</name>
    <name type="common">Chlamydophila abortus</name>
    <dbReference type="NCBI Taxonomy" id="218497"/>
    <lineage>
        <taxon>Bacteria</taxon>
        <taxon>Pseudomonadati</taxon>
        <taxon>Chlamydiota</taxon>
        <taxon>Chlamydiia</taxon>
        <taxon>Chlamydiales</taxon>
        <taxon>Chlamydiaceae</taxon>
        <taxon>Chlamydia/Chlamydophila group</taxon>
        <taxon>Chlamydia</taxon>
    </lineage>
</organism>
<dbReference type="KEGG" id="cab:CAB775"/>
<gene>
    <name evidence="4" type="ordered locus">CAB775</name>
</gene>
<dbReference type="OrthoDB" id="17570at2"/>
<evidence type="ECO:0000259" key="2">
    <source>
        <dbReference type="Pfam" id="PF07560"/>
    </source>
</evidence>
<dbReference type="InterPro" id="IPR013044">
    <property type="entry name" value="DUF1548"/>
</dbReference>
<evidence type="ECO:0000259" key="3">
    <source>
        <dbReference type="Pfam" id="PF07579"/>
    </source>
</evidence>
<dbReference type="Pfam" id="PF07560">
    <property type="entry name" value="DUF1539"/>
    <property type="match status" value="1"/>
</dbReference>
<dbReference type="RefSeq" id="WP_011097326.1">
    <property type="nucleotide sequence ID" value="NC_004552.2"/>
</dbReference>
<accession>Q5L577</accession>
<evidence type="ECO:0000256" key="1">
    <source>
        <dbReference type="SAM" id="Phobius"/>
    </source>
</evidence>
<keyword evidence="5" id="KW-1185">Reference proteome</keyword>
<feature type="domain" description="DUF1548" evidence="3">
    <location>
        <begin position="294"/>
        <end position="428"/>
    </location>
</feature>
<evidence type="ECO:0000313" key="5">
    <source>
        <dbReference type="Proteomes" id="UP000001012"/>
    </source>
</evidence>
<sequence>MSVFLNPSNSQPTPSDPPPLSCCQHITSYIKEVNYCSLFSTIFSKIISTEDLEHIESFLGYLAITLACLTSALISLVLYVLLIPVKFVVAAITLPYCGHTQETSLLPDPPKVLLPLTETQEAFVEEIKRSMLGNLTHAFEINISEDILSLAPIPSPFLTSLETASCERISCNYKKLIRLIHHLHCWDSGWETIMDYLTIELSEDPSHPDAETFPIMMHHLILALEDRTISKEKKRSALNEISSYANMCRPTWGETIFRSINHLYNTRNSGRDQILLWLQMFKEHLLTQQQLVAHEEEWHQINGLKHIYGKQLGLATHHLNQNLAGLTLRQTSLLPQNIEKYKALKHSFEQAYTASYSPLVSYLHNAFITSTPEIQAYIYNYLLDIVANTINLPETGAHIDVVLECFYNENYELKPEGIIYLLYIMDIIIPQST</sequence>
<dbReference type="Proteomes" id="UP000001012">
    <property type="component" value="Chromosome"/>
</dbReference>
<protein>
    <submittedName>
        <fullName evidence="4">Conserved membrane protein</fullName>
    </submittedName>
</protein>
<feature type="transmembrane region" description="Helical" evidence="1">
    <location>
        <begin position="58"/>
        <end position="82"/>
    </location>
</feature>
<proteinExistence type="predicted"/>
<evidence type="ECO:0000313" key="4">
    <source>
        <dbReference type="EMBL" id="CAH64217.1"/>
    </source>
</evidence>
<keyword evidence="1" id="KW-0812">Transmembrane</keyword>